<dbReference type="InterPro" id="IPR014730">
    <property type="entry name" value="ETF_a/b_N"/>
</dbReference>
<protein>
    <submittedName>
        <fullName evidence="9">Electron transfer flavoprotein alpha subunit apoprotein</fullName>
    </submittedName>
</protein>
<dbReference type="InterPro" id="IPR014729">
    <property type="entry name" value="Rossmann-like_a/b/a_fold"/>
</dbReference>
<dbReference type="PANTHER" id="PTHR43153">
    <property type="entry name" value="ELECTRON TRANSFER FLAVOPROTEIN ALPHA"/>
    <property type="match status" value="1"/>
</dbReference>
<keyword evidence="4" id="KW-0285">Flavoprotein</keyword>
<organism evidence="9 10">
    <name type="scientific">Salana multivorans</name>
    <dbReference type="NCBI Taxonomy" id="120377"/>
    <lineage>
        <taxon>Bacteria</taxon>
        <taxon>Bacillati</taxon>
        <taxon>Actinomycetota</taxon>
        <taxon>Actinomycetes</taxon>
        <taxon>Micrococcales</taxon>
        <taxon>Beutenbergiaceae</taxon>
        <taxon>Salana</taxon>
    </lineage>
</organism>
<dbReference type="InterPro" id="IPR001308">
    <property type="entry name" value="ETF_a/FixB"/>
</dbReference>
<evidence type="ECO:0000259" key="8">
    <source>
        <dbReference type="Pfam" id="PF01012"/>
    </source>
</evidence>
<comment type="similarity">
    <text evidence="1">Belongs to the ETF alpha-subunit/FixB family.</text>
</comment>
<dbReference type="EMBL" id="RKHQ01000001">
    <property type="protein sequence ID" value="ROR96015.1"/>
    <property type="molecule type" value="Genomic_DNA"/>
</dbReference>
<dbReference type="PANTHER" id="PTHR43153:SF1">
    <property type="entry name" value="ELECTRON TRANSFER FLAVOPROTEIN SUBUNIT ALPHA, MITOCHONDRIAL"/>
    <property type="match status" value="1"/>
</dbReference>
<comment type="cofactor">
    <cofactor evidence="6">
        <name>FAD</name>
        <dbReference type="ChEBI" id="CHEBI:57692"/>
    </cofactor>
    <text evidence="6">Binds 1 FAD per dimer.</text>
</comment>
<dbReference type="FunFam" id="3.40.50.1220:FF:000004">
    <property type="entry name" value="Electron transfer flavoprotein"/>
    <property type="match status" value="1"/>
</dbReference>
<evidence type="ECO:0000259" key="7">
    <source>
        <dbReference type="Pfam" id="PF00766"/>
    </source>
</evidence>
<evidence type="ECO:0000256" key="3">
    <source>
        <dbReference type="ARBA" id="ARBA00022448"/>
    </source>
</evidence>
<keyword evidence="10" id="KW-1185">Reference proteome</keyword>
<keyword evidence="6" id="KW-0274">FAD</keyword>
<feature type="binding site" evidence="6">
    <location>
        <begin position="252"/>
        <end position="259"/>
    </location>
    <ligand>
        <name>FAD</name>
        <dbReference type="ChEBI" id="CHEBI:57692"/>
    </ligand>
</feature>
<name>A0A3N2D8A0_9MICO</name>
<dbReference type="Gene3D" id="3.40.50.1220">
    <property type="entry name" value="TPP-binding domain"/>
    <property type="match status" value="1"/>
</dbReference>
<evidence type="ECO:0000256" key="4">
    <source>
        <dbReference type="ARBA" id="ARBA00022630"/>
    </source>
</evidence>
<dbReference type="Pfam" id="PF01012">
    <property type="entry name" value="ETF"/>
    <property type="match status" value="1"/>
</dbReference>
<comment type="caution">
    <text evidence="9">The sequence shown here is derived from an EMBL/GenBank/DDBJ whole genome shotgun (WGS) entry which is preliminary data.</text>
</comment>
<dbReference type="AlphaFoldDB" id="A0A3N2D8A0"/>
<feature type="binding site" evidence="6">
    <location>
        <position position="273"/>
    </location>
    <ligand>
        <name>FAD</name>
        <dbReference type="ChEBI" id="CHEBI:57692"/>
    </ligand>
</feature>
<accession>A0A3N2D8A0</accession>
<dbReference type="PIRSF" id="PIRSF000089">
    <property type="entry name" value="Electra_flavoP_a"/>
    <property type="match status" value="1"/>
</dbReference>
<sequence length="303" mass="29906">MSTSYLLVAGDARIETLLSLAAGTTTTAVVVGPRAVAETVAASGVDAVTWLGEPGDTPLEAYAVAVAGIVGAARPDLVLASARPADRVLAGAAAVALGAPAFTMPTAVAVVDGGVEITRSVFGGIALETDRVAGPAVVVVDGGGLVAGADDAAGAAEIAEVAAAPVGTLTVVETRPATRAEVDLGKAGRIVAVGRGLKSQDDLALAEALAAKLGAELACSRPLAEGLGWFTHDRYVGVTGAHVAPELYVALGISGQLQHTVGARAAGTVVVVNTDGNAPYVKEADYAVVGDLYDVVPALTEAL</sequence>
<evidence type="ECO:0000256" key="2">
    <source>
        <dbReference type="ARBA" id="ARBA00011355"/>
    </source>
</evidence>
<evidence type="ECO:0000256" key="5">
    <source>
        <dbReference type="ARBA" id="ARBA00025649"/>
    </source>
</evidence>
<dbReference type="Pfam" id="PF00766">
    <property type="entry name" value="ETF_alpha"/>
    <property type="match status" value="1"/>
</dbReference>
<dbReference type="Gene3D" id="3.40.50.620">
    <property type="entry name" value="HUPs"/>
    <property type="match status" value="1"/>
</dbReference>
<feature type="domain" description="Electron transfer flavoprotein alpha subunit C-terminal" evidence="7">
    <location>
        <begin position="183"/>
        <end position="263"/>
    </location>
</feature>
<proteinExistence type="inferred from homology"/>
<feature type="binding site" evidence="6">
    <location>
        <position position="195"/>
    </location>
    <ligand>
        <name>FAD</name>
        <dbReference type="ChEBI" id="CHEBI:57692"/>
    </ligand>
</feature>
<evidence type="ECO:0000313" key="10">
    <source>
        <dbReference type="Proteomes" id="UP000275356"/>
    </source>
</evidence>
<evidence type="ECO:0000256" key="1">
    <source>
        <dbReference type="ARBA" id="ARBA00005817"/>
    </source>
</evidence>
<dbReference type="OrthoDB" id="9770286at2"/>
<reference evidence="9 10" key="1">
    <citation type="submission" date="2018-11" db="EMBL/GenBank/DDBJ databases">
        <title>Sequencing the genomes of 1000 actinobacteria strains.</title>
        <authorList>
            <person name="Klenk H.-P."/>
        </authorList>
    </citation>
    <scope>NUCLEOTIDE SEQUENCE [LARGE SCALE GENOMIC DNA]</scope>
    <source>
        <strain evidence="9 10">DSM 13521</strain>
    </source>
</reference>
<dbReference type="SUPFAM" id="SSF52467">
    <property type="entry name" value="DHS-like NAD/FAD-binding domain"/>
    <property type="match status" value="1"/>
</dbReference>
<feature type="domain" description="Electron transfer flavoprotein alpha/beta-subunit N-terminal" evidence="8">
    <location>
        <begin position="20"/>
        <end position="165"/>
    </location>
</feature>
<keyword evidence="3" id="KW-0813">Transport</keyword>
<evidence type="ECO:0000256" key="6">
    <source>
        <dbReference type="PIRSR" id="PIRSR000089-1"/>
    </source>
</evidence>
<dbReference type="InterPro" id="IPR014731">
    <property type="entry name" value="ETF_asu_C"/>
</dbReference>
<dbReference type="SUPFAM" id="SSF52402">
    <property type="entry name" value="Adenine nucleotide alpha hydrolases-like"/>
    <property type="match status" value="1"/>
</dbReference>
<comment type="function">
    <text evidence="5">The electron transfer flavoprotein serves as a specific electron acceptor for other dehydrogenases. It transfers the electrons to the main respiratory chain via ETF-ubiquinone oxidoreductase (ETF dehydrogenase).</text>
</comment>
<gene>
    <name evidence="9" type="ORF">EDD28_0589</name>
</gene>
<dbReference type="RefSeq" id="WP_123738252.1">
    <property type="nucleotide sequence ID" value="NZ_RKHQ01000001.1"/>
</dbReference>
<dbReference type="Proteomes" id="UP000275356">
    <property type="component" value="Unassembled WGS sequence"/>
</dbReference>
<dbReference type="GO" id="GO:0009055">
    <property type="term" value="F:electron transfer activity"/>
    <property type="evidence" value="ECO:0007669"/>
    <property type="project" value="InterPro"/>
</dbReference>
<dbReference type="InterPro" id="IPR029035">
    <property type="entry name" value="DHS-like_NAD/FAD-binding_dom"/>
</dbReference>
<dbReference type="GO" id="GO:0050660">
    <property type="term" value="F:flavin adenine dinucleotide binding"/>
    <property type="evidence" value="ECO:0007669"/>
    <property type="project" value="InterPro"/>
</dbReference>
<evidence type="ECO:0000313" key="9">
    <source>
        <dbReference type="EMBL" id="ROR96015.1"/>
    </source>
</evidence>
<feature type="binding site" evidence="6">
    <location>
        <begin position="220"/>
        <end position="221"/>
    </location>
    <ligand>
        <name>FAD</name>
        <dbReference type="ChEBI" id="CHEBI:57692"/>
    </ligand>
</feature>
<dbReference type="GO" id="GO:0033539">
    <property type="term" value="P:fatty acid beta-oxidation using acyl-CoA dehydrogenase"/>
    <property type="evidence" value="ECO:0007669"/>
    <property type="project" value="TreeGrafter"/>
</dbReference>
<comment type="subunit">
    <text evidence="2">Heterodimer of an alpha and a beta subunit.</text>
</comment>